<evidence type="ECO:0000313" key="1">
    <source>
        <dbReference type="EMBL" id="KAJ5087559.1"/>
    </source>
</evidence>
<evidence type="ECO:0000313" key="2">
    <source>
        <dbReference type="Proteomes" id="UP001149165"/>
    </source>
</evidence>
<organism evidence="1 2">
    <name type="scientific">Penicillium angulare</name>
    <dbReference type="NCBI Taxonomy" id="116970"/>
    <lineage>
        <taxon>Eukaryota</taxon>
        <taxon>Fungi</taxon>
        <taxon>Dikarya</taxon>
        <taxon>Ascomycota</taxon>
        <taxon>Pezizomycotina</taxon>
        <taxon>Eurotiomycetes</taxon>
        <taxon>Eurotiomycetidae</taxon>
        <taxon>Eurotiales</taxon>
        <taxon>Aspergillaceae</taxon>
        <taxon>Penicillium</taxon>
    </lineage>
</organism>
<reference evidence="1" key="2">
    <citation type="journal article" date="2023" name="IMA Fungus">
        <title>Comparative genomic study of the Penicillium genus elucidates a diverse pangenome and 15 lateral gene transfer events.</title>
        <authorList>
            <person name="Petersen C."/>
            <person name="Sorensen T."/>
            <person name="Nielsen M.R."/>
            <person name="Sondergaard T.E."/>
            <person name="Sorensen J.L."/>
            <person name="Fitzpatrick D.A."/>
            <person name="Frisvad J.C."/>
            <person name="Nielsen K.L."/>
        </authorList>
    </citation>
    <scope>NUCLEOTIDE SEQUENCE</scope>
    <source>
        <strain evidence="1">IBT 30069</strain>
    </source>
</reference>
<dbReference type="EMBL" id="JAPQKH010000007">
    <property type="protein sequence ID" value="KAJ5087559.1"/>
    <property type="molecule type" value="Genomic_DNA"/>
</dbReference>
<accession>A0A9W9ETG3</accession>
<proteinExistence type="predicted"/>
<dbReference type="Proteomes" id="UP001149165">
    <property type="component" value="Unassembled WGS sequence"/>
</dbReference>
<dbReference type="OrthoDB" id="3437411at2759"/>
<comment type="caution">
    <text evidence="1">The sequence shown here is derived from an EMBL/GenBank/DDBJ whole genome shotgun (WGS) entry which is preliminary data.</text>
</comment>
<dbReference type="AlphaFoldDB" id="A0A9W9ETG3"/>
<name>A0A9W9ETG3_9EURO</name>
<keyword evidence="2" id="KW-1185">Reference proteome</keyword>
<reference evidence="1" key="1">
    <citation type="submission" date="2022-11" db="EMBL/GenBank/DDBJ databases">
        <authorList>
            <person name="Petersen C."/>
        </authorList>
    </citation>
    <scope>NUCLEOTIDE SEQUENCE</scope>
    <source>
        <strain evidence="1">IBT 30069</strain>
    </source>
</reference>
<gene>
    <name evidence="1" type="ORF">N7456_011175</name>
</gene>
<protein>
    <submittedName>
        <fullName evidence="1">Uncharacterized protein</fullName>
    </submittedName>
</protein>
<sequence>MPLRKKFHLIRIWPNNEGIEQAFCLIMQILKRPYLGHYVHEIRYHGRPNRTGLWQNEVNGQDPRDLTDSELNLLEQGIERAGFTGAERENVLSMAVQKTTSDGLGHRHYYNGLNISLPGIYTAQALAVILIPMAPNLASMAMTQPYSPLSEDPEIFPLKAFLLRANSNPDNLPYLRNLRKVYVMVDQSGDFRCRDDERFYVHIDFLDCFRFFDRLPSITTVSVDALTDDEEHEPTVQPSQSNLAELCITRSNISTPYMALAILSCKVLKRFQYSIGGRIERGEKSLNKKTLAKALLVHKESLEILDVDVHIPHFALPWDEDDNLEEDFLDTHKDTAGQFEEMDENDTYYDFLASIWDNSGTFKEFVALRHLSLGIDLLFYLVKSDSQMSSKMTNTRLVNGLPDNLESLCIRGHQRGRFPTWDKEIDALVAVFNSGSTNLKEIRGVDETIIPSAHVYDEEWDVFWTLDHIGYGVD</sequence>